<dbReference type="Proteomes" id="UP000056905">
    <property type="component" value="Chromosome"/>
</dbReference>
<dbReference type="AlphaFoldDB" id="A0A0P0NYR4"/>
<reference evidence="3 4" key="1">
    <citation type="submission" date="2015-10" db="EMBL/GenBank/DDBJ databases">
        <title>Conservation of the essential genome among Caulobacter and Brevundimonas species.</title>
        <authorList>
            <person name="Scott D."/>
            <person name="Ely B."/>
        </authorList>
    </citation>
    <scope>NUCLEOTIDE SEQUENCE [LARGE SCALE GENOMIC DNA]</scope>
    <source>
        <strain evidence="3 4">CB4</strain>
    </source>
</reference>
<gene>
    <name evidence="3" type="ORF">AQ619_06850</name>
</gene>
<dbReference type="Gene3D" id="1.20.120.1220">
    <property type="match status" value="1"/>
</dbReference>
<dbReference type="KEGG" id="chq:AQ619_06850"/>
<organism evidence="3 4">
    <name type="scientific">Caulobacter henricii</name>
    <dbReference type="NCBI Taxonomy" id="69395"/>
    <lineage>
        <taxon>Bacteria</taxon>
        <taxon>Pseudomonadati</taxon>
        <taxon>Pseudomonadota</taxon>
        <taxon>Alphaproteobacteria</taxon>
        <taxon>Caulobacterales</taxon>
        <taxon>Caulobacteraceae</taxon>
        <taxon>Caulobacter</taxon>
    </lineage>
</organism>
<dbReference type="Pfam" id="PF01478">
    <property type="entry name" value="Peptidase_A24"/>
    <property type="match status" value="1"/>
</dbReference>
<protein>
    <recommendedName>
        <fullName evidence="2">Prepilin type IV endopeptidase peptidase domain-containing protein</fullName>
    </recommendedName>
</protein>
<evidence type="ECO:0000256" key="1">
    <source>
        <dbReference type="SAM" id="Phobius"/>
    </source>
</evidence>
<feature type="transmembrane region" description="Helical" evidence="1">
    <location>
        <begin position="127"/>
        <end position="147"/>
    </location>
</feature>
<sequence length="156" mass="16580">MLPINDVLNAALLALLAGCIFSDVSRRIIPNILCLAVAVLGVIWVLYDNPQGLLYALIGGVLFLYGGLALHKKGILGGGDIKLAAALVVWLSPIEIGRFVLTTMIAGGLVGVFYLAMGFVRRLRDKSAPAASSVPYALALVGGFLFLRPDHVLDFF</sequence>
<evidence type="ECO:0000259" key="2">
    <source>
        <dbReference type="Pfam" id="PF01478"/>
    </source>
</evidence>
<evidence type="ECO:0000313" key="3">
    <source>
        <dbReference type="EMBL" id="ALL13091.1"/>
    </source>
</evidence>
<feature type="transmembrane region" description="Helical" evidence="1">
    <location>
        <begin position="99"/>
        <end position="120"/>
    </location>
</feature>
<feature type="transmembrane region" description="Helical" evidence="1">
    <location>
        <begin position="6"/>
        <end position="21"/>
    </location>
</feature>
<dbReference type="RefSeq" id="WP_062145753.1">
    <property type="nucleotide sequence ID" value="NZ_CP013002.1"/>
</dbReference>
<keyword evidence="1" id="KW-0812">Transmembrane</keyword>
<evidence type="ECO:0000313" key="4">
    <source>
        <dbReference type="Proteomes" id="UP000056905"/>
    </source>
</evidence>
<proteinExistence type="predicted"/>
<keyword evidence="4" id="KW-1185">Reference proteome</keyword>
<dbReference type="GO" id="GO:0004190">
    <property type="term" value="F:aspartic-type endopeptidase activity"/>
    <property type="evidence" value="ECO:0007669"/>
    <property type="project" value="InterPro"/>
</dbReference>
<dbReference type="GO" id="GO:0016020">
    <property type="term" value="C:membrane"/>
    <property type="evidence" value="ECO:0007669"/>
    <property type="project" value="InterPro"/>
</dbReference>
<dbReference type="EMBL" id="CP013002">
    <property type="protein sequence ID" value="ALL13091.1"/>
    <property type="molecule type" value="Genomic_DNA"/>
</dbReference>
<dbReference type="OrthoDB" id="5329005at2"/>
<name>A0A0P0NYR4_9CAUL</name>
<feature type="transmembrane region" description="Helical" evidence="1">
    <location>
        <begin position="28"/>
        <end position="47"/>
    </location>
</feature>
<feature type="transmembrane region" description="Helical" evidence="1">
    <location>
        <begin position="53"/>
        <end position="70"/>
    </location>
</feature>
<keyword evidence="1" id="KW-0472">Membrane</keyword>
<dbReference type="InterPro" id="IPR000045">
    <property type="entry name" value="Prepilin_IV_endopep_pep"/>
</dbReference>
<keyword evidence="1" id="KW-1133">Transmembrane helix</keyword>
<feature type="domain" description="Prepilin type IV endopeptidase peptidase" evidence="2">
    <location>
        <begin position="11"/>
        <end position="112"/>
    </location>
</feature>
<dbReference type="STRING" id="69395.AQ619_06850"/>
<accession>A0A0P0NYR4</accession>